<dbReference type="EMBL" id="LVJN01000020">
    <property type="protein sequence ID" value="OSM02032.1"/>
    <property type="molecule type" value="Genomic_DNA"/>
</dbReference>
<dbReference type="STRING" id="1434232.MAIT1_02112"/>
<evidence type="ECO:0000256" key="2">
    <source>
        <dbReference type="PIRSR" id="PIRSR601310-3"/>
    </source>
</evidence>
<accession>A0A1Y2K246</accession>
<evidence type="ECO:0000313" key="6">
    <source>
        <dbReference type="Proteomes" id="UP000194003"/>
    </source>
</evidence>
<dbReference type="RefSeq" id="WP_085444528.1">
    <property type="nucleotide sequence ID" value="NZ_LVJN01000020.1"/>
</dbReference>
<dbReference type="InterPro" id="IPR001310">
    <property type="entry name" value="Histidine_triad_HIT"/>
</dbReference>
<reference evidence="5 6" key="1">
    <citation type="journal article" date="2016" name="BMC Genomics">
        <title>Combined genomic and structural analyses of a cultured magnetotactic bacterium reveals its niche adaptation to a dynamic environment.</title>
        <authorList>
            <person name="Araujo A.C."/>
            <person name="Morillo V."/>
            <person name="Cypriano J."/>
            <person name="Teixeira L.C."/>
            <person name="Leao P."/>
            <person name="Lyra S."/>
            <person name="Almeida L.G."/>
            <person name="Bazylinski D.A."/>
            <person name="Vasconcellos A.T."/>
            <person name="Abreu F."/>
            <person name="Lins U."/>
        </authorList>
    </citation>
    <scope>NUCLEOTIDE SEQUENCE [LARGE SCALE GENOMIC DNA]</scope>
    <source>
        <strain evidence="5 6">IT-1</strain>
    </source>
</reference>
<dbReference type="PANTHER" id="PTHR23089">
    <property type="entry name" value="HISTIDINE TRIAD HIT PROTEIN"/>
    <property type="match status" value="1"/>
</dbReference>
<sequence>MSDDCLFCKIAAGQIPCNRVYEDDQVLAFHDINPQAPVHVLVIPKAHIATLDDVGEAQREIMGVVMERAAHVARELGVAEAGYRTIINTREHGGQEVYHIHAHILAGKRIGPMTVR</sequence>
<organism evidence="5 6">
    <name type="scientific">Magnetofaba australis IT-1</name>
    <dbReference type="NCBI Taxonomy" id="1434232"/>
    <lineage>
        <taxon>Bacteria</taxon>
        <taxon>Pseudomonadati</taxon>
        <taxon>Pseudomonadota</taxon>
        <taxon>Magnetococcia</taxon>
        <taxon>Magnetococcales</taxon>
        <taxon>Magnetococcaceae</taxon>
        <taxon>Magnetofaba</taxon>
    </lineage>
</organism>
<dbReference type="SUPFAM" id="SSF54197">
    <property type="entry name" value="HIT-like"/>
    <property type="match status" value="1"/>
</dbReference>
<evidence type="ECO:0000259" key="4">
    <source>
        <dbReference type="PROSITE" id="PS51084"/>
    </source>
</evidence>
<dbReference type="PROSITE" id="PS51084">
    <property type="entry name" value="HIT_2"/>
    <property type="match status" value="1"/>
</dbReference>
<gene>
    <name evidence="5" type="ORF">MAIT1_02112</name>
</gene>
<dbReference type="CDD" id="cd01276">
    <property type="entry name" value="PKCI_related"/>
    <property type="match status" value="1"/>
</dbReference>
<comment type="caution">
    <text evidence="5">The sequence shown here is derived from an EMBL/GenBank/DDBJ whole genome shotgun (WGS) entry which is preliminary data.</text>
</comment>
<dbReference type="Proteomes" id="UP000194003">
    <property type="component" value="Unassembled WGS sequence"/>
</dbReference>
<dbReference type="Gene3D" id="3.30.428.10">
    <property type="entry name" value="HIT-like"/>
    <property type="match status" value="1"/>
</dbReference>
<dbReference type="Pfam" id="PF01230">
    <property type="entry name" value="HIT"/>
    <property type="match status" value="1"/>
</dbReference>
<feature type="short sequence motif" description="Histidine triad motif" evidence="2 3">
    <location>
        <begin position="99"/>
        <end position="103"/>
    </location>
</feature>
<dbReference type="AlphaFoldDB" id="A0A1Y2K246"/>
<keyword evidence="6" id="KW-1185">Reference proteome</keyword>
<dbReference type="OrthoDB" id="9784774at2"/>
<dbReference type="GO" id="GO:0003824">
    <property type="term" value="F:catalytic activity"/>
    <property type="evidence" value="ECO:0007669"/>
    <property type="project" value="InterPro"/>
</dbReference>
<dbReference type="PRINTS" id="PR00332">
    <property type="entry name" value="HISTRIAD"/>
</dbReference>
<proteinExistence type="predicted"/>
<protein>
    <submittedName>
        <fullName evidence="5">Putative histidine triad (HIT) protein</fullName>
    </submittedName>
</protein>
<feature type="domain" description="HIT" evidence="4">
    <location>
        <begin position="6"/>
        <end position="115"/>
    </location>
</feature>
<feature type="active site" description="Tele-AMP-histidine intermediate" evidence="1">
    <location>
        <position position="101"/>
    </location>
</feature>
<dbReference type="InterPro" id="IPR011146">
    <property type="entry name" value="HIT-like"/>
</dbReference>
<evidence type="ECO:0000256" key="3">
    <source>
        <dbReference type="PROSITE-ProRule" id="PRU00464"/>
    </source>
</evidence>
<name>A0A1Y2K246_9PROT</name>
<dbReference type="InterPro" id="IPR036265">
    <property type="entry name" value="HIT-like_sf"/>
</dbReference>
<evidence type="ECO:0000313" key="5">
    <source>
        <dbReference type="EMBL" id="OSM02032.1"/>
    </source>
</evidence>
<evidence type="ECO:0000256" key="1">
    <source>
        <dbReference type="PIRSR" id="PIRSR601310-1"/>
    </source>
</evidence>